<dbReference type="HAMAP" id="MF_00719">
    <property type="entry name" value="CobS"/>
    <property type="match status" value="1"/>
</dbReference>
<dbReference type="EC" id="2.7.8.26" evidence="5 19"/>
<comment type="caution">
    <text evidence="19">Lacks conserved residue(s) required for the propagation of feature annotation.</text>
</comment>
<evidence type="ECO:0000256" key="18">
    <source>
        <dbReference type="ARBA" id="ARBA00049504"/>
    </source>
</evidence>
<feature type="transmembrane region" description="Helical" evidence="19">
    <location>
        <begin position="183"/>
        <end position="216"/>
    </location>
</feature>
<keyword evidence="11 19" id="KW-0460">Magnesium</keyword>
<evidence type="ECO:0000256" key="1">
    <source>
        <dbReference type="ARBA" id="ARBA00001946"/>
    </source>
</evidence>
<keyword evidence="8 19" id="KW-0169">Cobalamin biosynthesis</keyword>
<feature type="transmembrane region" description="Helical" evidence="19">
    <location>
        <begin position="38"/>
        <end position="60"/>
    </location>
</feature>
<evidence type="ECO:0000256" key="2">
    <source>
        <dbReference type="ARBA" id="ARBA00004651"/>
    </source>
</evidence>
<evidence type="ECO:0000256" key="4">
    <source>
        <dbReference type="ARBA" id="ARBA00010561"/>
    </source>
</evidence>
<comment type="function">
    <text evidence="14 19">Joins adenosylcobinamide-GDP and alpha-ribazole to generate adenosylcobalamin (Ado-cobalamin). Also synthesizes adenosylcobalamin 5'-phosphate from adenosylcobinamide-GDP and alpha-ribazole 5'-phosphate.</text>
</comment>
<evidence type="ECO:0000256" key="3">
    <source>
        <dbReference type="ARBA" id="ARBA00004663"/>
    </source>
</evidence>
<comment type="catalytic activity">
    <reaction evidence="18 19">
        <text>alpha-ribazole 5'-phosphate + adenosylcob(III)inamide-GDP = adenosylcob(III)alamin 5'-phosphate + GMP + H(+)</text>
        <dbReference type="Rhea" id="RHEA:23560"/>
        <dbReference type="ChEBI" id="CHEBI:15378"/>
        <dbReference type="ChEBI" id="CHEBI:57918"/>
        <dbReference type="ChEBI" id="CHEBI:58115"/>
        <dbReference type="ChEBI" id="CHEBI:60487"/>
        <dbReference type="ChEBI" id="CHEBI:60493"/>
        <dbReference type="EC" id="2.7.8.26"/>
    </reaction>
</comment>
<evidence type="ECO:0000256" key="15">
    <source>
        <dbReference type="ARBA" id="ARBA00032605"/>
    </source>
</evidence>
<evidence type="ECO:0000256" key="16">
    <source>
        <dbReference type="ARBA" id="ARBA00032853"/>
    </source>
</evidence>
<evidence type="ECO:0000256" key="5">
    <source>
        <dbReference type="ARBA" id="ARBA00013200"/>
    </source>
</evidence>
<evidence type="ECO:0000256" key="8">
    <source>
        <dbReference type="ARBA" id="ARBA00022573"/>
    </source>
</evidence>
<keyword evidence="9 19" id="KW-0808">Transferase</keyword>
<keyword evidence="10 19" id="KW-0812">Transmembrane</keyword>
<evidence type="ECO:0000256" key="11">
    <source>
        <dbReference type="ARBA" id="ARBA00022842"/>
    </source>
</evidence>
<evidence type="ECO:0000313" key="21">
    <source>
        <dbReference type="Proteomes" id="UP000323300"/>
    </source>
</evidence>
<sequence length="253" mass="25884">MFPSRPQDIFADIALCLAFYTRLPVPVAGERDFAAAQWAAPVAGLAVGLIGGLVLLAADFLGLPETVAAALAVASTVFVTGALHEDGLSDMADGFGGGKTRERKLEIMRDSRIGSFGATALVFSILLRWSAIAAFASPWLAFCAVVASHAAGRAMMPVFLNAVAPARSDGLSAGAGSVPDSTALLACAIAAAVVLLTLGLNVALVSAIALVLVFFLMRRLCERQIGGQTGDVLGAVEQASEITVLLVACAILT</sequence>
<accession>A0A1I3WAJ3</accession>
<evidence type="ECO:0000256" key="7">
    <source>
        <dbReference type="ARBA" id="ARBA00022475"/>
    </source>
</evidence>
<comment type="subcellular location">
    <subcellularLocation>
        <location evidence="2 19">Cell membrane</location>
        <topology evidence="2 19">Multi-pass membrane protein</topology>
    </subcellularLocation>
</comment>
<dbReference type="InterPro" id="IPR003805">
    <property type="entry name" value="CobS"/>
</dbReference>
<evidence type="ECO:0000256" key="14">
    <source>
        <dbReference type="ARBA" id="ARBA00025228"/>
    </source>
</evidence>
<evidence type="ECO:0000256" key="13">
    <source>
        <dbReference type="ARBA" id="ARBA00023136"/>
    </source>
</evidence>
<protein>
    <recommendedName>
        <fullName evidence="6 19">Adenosylcobinamide-GDP ribazoletransferase</fullName>
        <ecNumber evidence="5 19">2.7.8.26</ecNumber>
    </recommendedName>
    <alternativeName>
        <fullName evidence="16 19">Cobalamin synthase</fullName>
    </alternativeName>
    <alternativeName>
        <fullName evidence="15 19">Cobalamin-5'-phosphate synthase</fullName>
    </alternativeName>
</protein>
<evidence type="ECO:0000256" key="12">
    <source>
        <dbReference type="ARBA" id="ARBA00022989"/>
    </source>
</evidence>
<dbReference type="OrthoDB" id="9794626at2"/>
<comment type="pathway">
    <text evidence="3 19">Cofactor biosynthesis; adenosylcobalamin biosynthesis; adenosylcobalamin from cob(II)yrinate a,c-diamide: step 7/7.</text>
</comment>
<dbReference type="EMBL" id="FOSL01000002">
    <property type="protein sequence ID" value="SFK04213.1"/>
    <property type="molecule type" value="Genomic_DNA"/>
</dbReference>
<keyword evidence="12 19" id="KW-1133">Transmembrane helix</keyword>
<feature type="transmembrane region" description="Helical" evidence="19">
    <location>
        <begin position="67"/>
        <end position="84"/>
    </location>
</feature>
<keyword evidence="13 19" id="KW-0472">Membrane</keyword>
<dbReference type="UniPathway" id="UPA00148">
    <property type="reaction ID" value="UER00238"/>
</dbReference>
<keyword evidence="21" id="KW-1185">Reference proteome</keyword>
<dbReference type="PANTHER" id="PTHR34148">
    <property type="entry name" value="ADENOSYLCOBINAMIDE-GDP RIBAZOLETRANSFERASE"/>
    <property type="match status" value="1"/>
</dbReference>
<proteinExistence type="inferred from homology"/>
<reference evidence="20 21" key="1">
    <citation type="submission" date="2016-10" db="EMBL/GenBank/DDBJ databases">
        <authorList>
            <person name="Varghese N."/>
            <person name="Submissions S."/>
        </authorList>
    </citation>
    <scope>NUCLEOTIDE SEQUENCE [LARGE SCALE GENOMIC DNA]</scope>
    <source>
        <strain evidence="20 21">DSM 21822</strain>
    </source>
</reference>
<dbReference type="GO" id="GO:0005886">
    <property type="term" value="C:plasma membrane"/>
    <property type="evidence" value="ECO:0007669"/>
    <property type="project" value="UniProtKB-SubCell"/>
</dbReference>
<dbReference type="AlphaFoldDB" id="A0A1I3WAJ3"/>
<comment type="catalytic activity">
    <reaction evidence="17 19">
        <text>alpha-ribazole + adenosylcob(III)inamide-GDP = adenosylcob(III)alamin + GMP + H(+)</text>
        <dbReference type="Rhea" id="RHEA:16049"/>
        <dbReference type="ChEBI" id="CHEBI:10329"/>
        <dbReference type="ChEBI" id="CHEBI:15378"/>
        <dbReference type="ChEBI" id="CHEBI:18408"/>
        <dbReference type="ChEBI" id="CHEBI:58115"/>
        <dbReference type="ChEBI" id="CHEBI:60487"/>
        <dbReference type="EC" id="2.7.8.26"/>
    </reaction>
</comment>
<evidence type="ECO:0000256" key="9">
    <source>
        <dbReference type="ARBA" id="ARBA00022679"/>
    </source>
</evidence>
<evidence type="ECO:0000256" key="19">
    <source>
        <dbReference type="HAMAP-Rule" id="MF_00719"/>
    </source>
</evidence>
<dbReference type="Pfam" id="PF02654">
    <property type="entry name" value="CobS"/>
    <property type="match status" value="1"/>
</dbReference>
<dbReference type="NCBIfam" id="TIGR00317">
    <property type="entry name" value="cobS"/>
    <property type="match status" value="1"/>
</dbReference>
<comment type="cofactor">
    <cofactor evidence="1 19">
        <name>Mg(2+)</name>
        <dbReference type="ChEBI" id="CHEBI:18420"/>
    </cofactor>
</comment>
<comment type="similarity">
    <text evidence="4 19">Belongs to the CobS family.</text>
</comment>
<evidence type="ECO:0000256" key="6">
    <source>
        <dbReference type="ARBA" id="ARBA00015850"/>
    </source>
</evidence>
<dbReference type="Proteomes" id="UP000323300">
    <property type="component" value="Unassembled WGS sequence"/>
</dbReference>
<dbReference type="GO" id="GO:0009236">
    <property type="term" value="P:cobalamin biosynthetic process"/>
    <property type="evidence" value="ECO:0007669"/>
    <property type="project" value="UniProtKB-UniRule"/>
</dbReference>
<dbReference type="GO" id="GO:0051073">
    <property type="term" value="F:adenosylcobinamide-GDP ribazoletransferase activity"/>
    <property type="evidence" value="ECO:0007669"/>
    <property type="project" value="UniProtKB-UniRule"/>
</dbReference>
<dbReference type="GO" id="GO:0008818">
    <property type="term" value="F:cobalamin 5'-phosphate synthase activity"/>
    <property type="evidence" value="ECO:0007669"/>
    <property type="project" value="UniProtKB-UniRule"/>
</dbReference>
<gene>
    <name evidence="19" type="primary">cobS</name>
    <name evidence="20" type="ORF">SAMN04488498_10262</name>
</gene>
<dbReference type="PANTHER" id="PTHR34148:SF1">
    <property type="entry name" value="ADENOSYLCOBINAMIDE-GDP RIBAZOLETRANSFERASE"/>
    <property type="match status" value="1"/>
</dbReference>
<organism evidence="20 21">
    <name type="scientific">Neomesorhizobium albiziae</name>
    <dbReference type="NCBI Taxonomy" id="335020"/>
    <lineage>
        <taxon>Bacteria</taxon>
        <taxon>Pseudomonadati</taxon>
        <taxon>Pseudomonadota</taxon>
        <taxon>Alphaproteobacteria</taxon>
        <taxon>Hyphomicrobiales</taxon>
        <taxon>Phyllobacteriaceae</taxon>
        <taxon>Neomesorhizobium</taxon>
    </lineage>
</organism>
<keyword evidence="7 19" id="KW-1003">Cell membrane</keyword>
<name>A0A1I3WAJ3_9HYPH</name>
<evidence type="ECO:0000256" key="17">
    <source>
        <dbReference type="ARBA" id="ARBA00048623"/>
    </source>
</evidence>
<evidence type="ECO:0000313" key="20">
    <source>
        <dbReference type="EMBL" id="SFK04213.1"/>
    </source>
</evidence>
<evidence type="ECO:0000256" key="10">
    <source>
        <dbReference type="ARBA" id="ARBA00022692"/>
    </source>
</evidence>
<dbReference type="RefSeq" id="WP_149758540.1">
    <property type="nucleotide sequence ID" value="NZ_BSPE01000028.1"/>
</dbReference>